<dbReference type="PANTHER" id="PTHR43562">
    <property type="entry name" value="NAPA-TYPE SODIUM/HYDROGEN ANTIPORTER"/>
    <property type="match status" value="1"/>
</dbReference>
<feature type="transmembrane region" description="Helical" evidence="9">
    <location>
        <begin position="268"/>
        <end position="285"/>
    </location>
</feature>
<evidence type="ECO:0000256" key="6">
    <source>
        <dbReference type="ARBA" id="ARBA00022989"/>
    </source>
</evidence>
<comment type="similarity">
    <text evidence="2">Belongs to the monovalent cation:proton antiporter 2 (CPA2) transporter (TC 2.A.37) family.</text>
</comment>
<keyword evidence="8 9" id="KW-0472">Membrane</keyword>
<gene>
    <name evidence="11" type="ORF">ACFQ42_03645</name>
</gene>
<keyword evidence="4" id="KW-0050">Antiport</keyword>
<feature type="transmembrane region" description="Helical" evidence="9">
    <location>
        <begin position="222"/>
        <end position="248"/>
    </location>
</feature>
<keyword evidence="6 9" id="KW-1133">Transmembrane helix</keyword>
<keyword evidence="12" id="KW-1185">Reference proteome</keyword>
<feature type="transmembrane region" description="Helical" evidence="9">
    <location>
        <begin position="297"/>
        <end position="320"/>
    </location>
</feature>
<evidence type="ECO:0000256" key="5">
    <source>
        <dbReference type="ARBA" id="ARBA00022692"/>
    </source>
</evidence>
<evidence type="ECO:0000256" key="3">
    <source>
        <dbReference type="ARBA" id="ARBA00022448"/>
    </source>
</evidence>
<feature type="transmembrane region" description="Helical" evidence="9">
    <location>
        <begin position="91"/>
        <end position="116"/>
    </location>
</feature>
<dbReference type="Proteomes" id="UP001597251">
    <property type="component" value="Unassembled WGS sequence"/>
</dbReference>
<feature type="transmembrane region" description="Helical" evidence="9">
    <location>
        <begin position="182"/>
        <end position="201"/>
    </location>
</feature>
<evidence type="ECO:0000313" key="11">
    <source>
        <dbReference type="EMBL" id="MFD1417856.1"/>
    </source>
</evidence>
<evidence type="ECO:0000256" key="4">
    <source>
        <dbReference type="ARBA" id="ARBA00022449"/>
    </source>
</evidence>
<name>A0ABW4BSJ6_9LACO</name>
<keyword evidence="7" id="KW-0406">Ion transport</keyword>
<keyword evidence="5 9" id="KW-0812">Transmembrane</keyword>
<evidence type="ECO:0000256" key="8">
    <source>
        <dbReference type="ARBA" id="ARBA00023136"/>
    </source>
</evidence>
<feature type="transmembrane region" description="Helical" evidence="9">
    <location>
        <begin position="357"/>
        <end position="377"/>
    </location>
</feature>
<evidence type="ECO:0000256" key="1">
    <source>
        <dbReference type="ARBA" id="ARBA00004141"/>
    </source>
</evidence>
<feature type="domain" description="Cation/H+ exchanger transmembrane" evidence="10">
    <location>
        <begin position="14"/>
        <end position="379"/>
    </location>
</feature>
<dbReference type="Gene3D" id="1.20.1530.20">
    <property type="match status" value="1"/>
</dbReference>
<feature type="transmembrane region" description="Helical" evidence="9">
    <location>
        <begin position="154"/>
        <end position="176"/>
    </location>
</feature>
<comment type="subcellular location">
    <subcellularLocation>
        <location evidence="1">Membrane</location>
        <topology evidence="1">Multi-pass membrane protein</topology>
    </subcellularLocation>
</comment>
<keyword evidence="3" id="KW-0813">Transport</keyword>
<feature type="transmembrane region" description="Helical" evidence="9">
    <location>
        <begin position="326"/>
        <end position="345"/>
    </location>
</feature>
<organism evidence="11 12">
    <name type="scientific">Companilactobacillus keshanensis</name>
    <dbReference type="NCBI Taxonomy" id="2486003"/>
    <lineage>
        <taxon>Bacteria</taxon>
        <taxon>Bacillati</taxon>
        <taxon>Bacillota</taxon>
        <taxon>Bacilli</taxon>
        <taxon>Lactobacillales</taxon>
        <taxon>Lactobacillaceae</taxon>
        <taxon>Companilactobacillus</taxon>
    </lineage>
</organism>
<evidence type="ECO:0000313" key="12">
    <source>
        <dbReference type="Proteomes" id="UP001597251"/>
    </source>
</evidence>
<feature type="transmembrane region" description="Helical" evidence="9">
    <location>
        <begin position="57"/>
        <end position="79"/>
    </location>
</feature>
<evidence type="ECO:0000256" key="7">
    <source>
        <dbReference type="ARBA" id="ARBA00023065"/>
    </source>
</evidence>
<feature type="transmembrane region" description="Helical" evidence="9">
    <location>
        <begin position="122"/>
        <end position="142"/>
    </location>
</feature>
<comment type="caution">
    <text evidence="11">The sequence shown here is derived from an EMBL/GenBank/DDBJ whole genome shotgun (WGS) entry which is preliminary data.</text>
</comment>
<dbReference type="EMBL" id="JBHTOI010000023">
    <property type="protein sequence ID" value="MFD1417856.1"/>
    <property type="molecule type" value="Genomic_DNA"/>
</dbReference>
<evidence type="ECO:0000256" key="2">
    <source>
        <dbReference type="ARBA" id="ARBA00005551"/>
    </source>
</evidence>
<sequence length="396" mass="43651">MSKFSVLITLFAALATPLIMARFRITRIPGTVAEIIMGIIIGKTGFDLIQPSDTLTYLANLGVIMLIFLGGMEIDFSIFEKGNSNNGEKSPLGLAFGSFMSVLVMSIILSLILYYTGIFDNFILATILVSTIALGVIISLLTEVGLLKIEYGQTLLLISAMGEFIPLVALTIYSAIQQKNYFSALLLPTIFIVAIFLLRRFKRVYVFFDNIDKATTQLDIRLAFFLIFTLVTVAEQIGAESILGAFLAGVVMKLLNPKPDTQEKLSSMAYGFFVPIFFIVTGVNLNLRTMLKDEQALILIPIFFVAFILAKSIIFLILKHRFGNKFSFAAAILMSTTITLVLPILQVGQNLKIINEAQNGAITLAAIITCIICPMIFNKILSSAKSQRDEENQSME</sequence>
<dbReference type="PANTHER" id="PTHR43562:SF1">
    <property type="entry name" value="NA(+)_H(+) ANTIPORTER YJBQ-RELATED"/>
    <property type="match status" value="1"/>
</dbReference>
<dbReference type="InterPro" id="IPR038770">
    <property type="entry name" value="Na+/solute_symporter_sf"/>
</dbReference>
<protein>
    <submittedName>
        <fullName evidence="11">Cation:proton antiporter</fullName>
    </submittedName>
</protein>
<evidence type="ECO:0000259" key="10">
    <source>
        <dbReference type="Pfam" id="PF00999"/>
    </source>
</evidence>
<reference evidence="12" key="1">
    <citation type="journal article" date="2019" name="Int. J. Syst. Evol. Microbiol.">
        <title>The Global Catalogue of Microorganisms (GCM) 10K type strain sequencing project: providing services to taxonomists for standard genome sequencing and annotation.</title>
        <authorList>
            <consortium name="The Broad Institute Genomics Platform"/>
            <consortium name="The Broad Institute Genome Sequencing Center for Infectious Disease"/>
            <person name="Wu L."/>
            <person name="Ma J."/>
        </authorList>
    </citation>
    <scope>NUCLEOTIDE SEQUENCE [LARGE SCALE GENOMIC DNA]</scope>
    <source>
        <strain evidence="12">CCM 8936</strain>
    </source>
</reference>
<dbReference type="InterPro" id="IPR006153">
    <property type="entry name" value="Cation/H_exchanger_TM"/>
</dbReference>
<dbReference type="Pfam" id="PF00999">
    <property type="entry name" value="Na_H_Exchanger"/>
    <property type="match status" value="1"/>
</dbReference>
<evidence type="ECO:0000256" key="9">
    <source>
        <dbReference type="SAM" id="Phobius"/>
    </source>
</evidence>
<accession>A0ABW4BSJ6</accession>
<dbReference type="RefSeq" id="WP_125678467.1">
    <property type="nucleotide sequence ID" value="NZ_JBHTOI010000023.1"/>
</dbReference>
<proteinExistence type="inferred from homology"/>